<keyword evidence="1" id="KW-1133">Transmembrane helix</keyword>
<dbReference type="InterPro" id="IPR025889">
    <property type="entry name" value="GSP17M-like_dom"/>
</dbReference>
<evidence type="ECO:0000259" key="2">
    <source>
        <dbReference type="Pfam" id="PF11181"/>
    </source>
</evidence>
<dbReference type="RefSeq" id="WP_121194523.1">
    <property type="nucleotide sequence ID" value="NZ_RBWV01000014.1"/>
</dbReference>
<dbReference type="OrthoDB" id="3381462at2"/>
<accession>A0A420XLT2</accession>
<evidence type="ECO:0000313" key="3">
    <source>
        <dbReference type="EMBL" id="RKS71465.1"/>
    </source>
</evidence>
<name>A0A420XLT2_9ACTN</name>
<reference evidence="3 4" key="1">
    <citation type="submission" date="2018-10" db="EMBL/GenBank/DDBJ databases">
        <title>Genomic Encyclopedia of Archaeal and Bacterial Type Strains, Phase II (KMG-II): from individual species to whole genera.</title>
        <authorList>
            <person name="Goeker M."/>
        </authorList>
    </citation>
    <scope>NUCLEOTIDE SEQUENCE [LARGE SCALE GENOMIC DNA]</scope>
    <source>
        <strain evidence="3 4">RP-AC37</strain>
    </source>
</reference>
<evidence type="ECO:0000256" key="1">
    <source>
        <dbReference type="SAM" id="Phobius"/>
    </source>
</evidence>
<evidence type="ECO:0000313" key="4">
    <source>
        <dbReference type="Proteomes" id="UP000281955"/>
    </source>
</evidence>
<protein>
    <recommendedName>
        <fullName evidence="2">General stress protein 17M-like domain-containing protein</fullName>
    </recommendedName>
</protein>
<dbReference type="Proteomes" id="UP000281955">
    <property type="component" value="Unassembled WGS sequence"/>
</dbReference>
<proteinExistence type="predicted"/>
<sequence length="159" mass="16478">MARTPYTVPTPPSGLHVATFATYAEAQRAVDHLADEKFAVEGVTIVGSDLQMVERVTGRLTLGRAAMAGAATGAWFGALVGLLLGSFDSGTNVLAALLGGVLYGVVFGAVFGASGYAATGGRRDFTSNSQVVAKSYEVLCDSRTAEQARDLLARFSLRG</sequence>
<dbReference type="EMBL" id="RBWV01000014">
    <property type="protein sequence ID" value="RKS71465.1"/>
    <property type="molecule type" value="Genomic_DNA"/>
</dbReference>
<comment type="caution">
    <text evidence="3">The sequence shown here is derived from an EMBL/GenBank/DDBJ whole genome shotgun (WGS) entry which is preliminary data.</text>
</comment>
<feature type="domain" description="General stress protein 17M-like" evidence="2">
    <location>
        <begin position="17"/>
        <end position="102"/>
    </location>
</feature>
<feature type="transmembrane region" description="Helical" evidence="1">
    <location>
        <begin position="65"/>
        <end position="87"/>
    </location>
</feature>
<gene>
    <name evidence="3" type="ORF">CLV35_3263</name>
</gene>
<keyword evidence="1" id="KW-0472">Membrane</keyword>
<dbReference type="AlphaFoldDB" id="A0A420XLT2"/>
<keyword evidence="1" id="KW-0812">Transmembrane</keyword>
<dbReference type="InParanoid" id="A0A420XLT2"/>
<dbReference type="Pfam" id="PF11181">
    <property type="entry name" value="YflT"/>
    <property type="match status" value="1"/>
</dbReference>
<organism evidence="3 4">
    <name type="scientific">Motilibacter peucedani</name>
    <dbReference type="NCBI Taxonomy" id="598650"/>
    <lineage>
        <taxon>Bacteria</taxon>
        <taxon>Bacillati</taxon>
        <taxon>Actinomycetota</taxon>
        <taxon>Actinomycetes</taxon>
        <taxon>Motilibacterales</taxon>
        <taxon>Motilibacteraceae</taxon>
        <taxon>Motilibacter</taxon>
    </lineage>
</organism>
<feature type="transmembrane region" description="Helical" evidence="1">
    <location>
        <begin position="93"/>
        <end position="118"/>
    </location>
</feature>
<keyword evidence="4" id="KW-1185">Reference proteome</keyword>